<feature type="domain" description="Ionotropic glutamate receptor C-terminal" evidence="10">
    <location>
        <begin position="407"/>
        <end position="673"/>
    </location>
</feature>
<comment type="subcellular location">
    <subcellularLocation>
        <location evidence="1">Cell membrane</location>
        <topology evidence="1">Multi-pass membrane protein</topology>
    </subcellularLocation>
</comment>
<name>A0A067R3K8_ZOONE</name>
<feature type="transmembrane region" description="Helical" evidence="9">
    <location>
        <begin position="449"/>
        <end position="468"/>
    </location>
</feature>
<proteinExistence type="inferred from homology"/>
<dbReference type="GO" id="GO:0050906">
    <property type="term" value="P:detection of stimulus involved in sensory perception"/>
    <property type="evidence" value="ECO:0007669"/>
    <property type="project" value="UniProtKB-ARBA"/>
</dbReference>
<accession>A0A067R3K8</accession>
<organism evidence="12 13">
    <name type="scientific">Zootermopsis nevadensis</name>
    <name type="common">Dampwood termite</name>
    <dbReference type="NCBI Taxonomy" id="136037"/>
    <lineage>
        <taxon>Eukaryota</taxon>
        <taxon>Metazoa</taxon>
        <taxon>Ecdysozoa</taxon>
        <taxon>Arthropoda</taxon>
        <taxon>Hexapoda</taxon>
        <taxon>Insecta</taxon>
        <taxon>Pterygota</taxon>
        <taxon>Neoptera</taxon>
        <taxon>Polyneoptera</taxon>
        <taxon>Dictyoptera</taxon>
        <taxon>Blattodea</taxon>
        <taxon>Blattoidea</taxon>
        <taxon>Termitoidae</taxon>
        <taxon>Termopsidae</taxon>
        <taxon>Zootermopsis</taxon>
    </lineage>
</organism>
<evidence type="ECO:0000256" key="6">
    <source>
        <dbReference type="ARBA" id="ARBA00023136"/>
    </source>
</evidence>
<keyword evidence="3" id="KW-1003">Cell membrane</keyword>
<dbReference type="InterPro" id="IPR052192">
    <property type="entry name" value="Insect_Ionotropic_Sensory_Rcpt"/>
</dbReference>
<dbReference type="FunCoup" id="A0A067R3K8">
    <property type="interactions" value="68"/>
</dbReference>
<feature type="transmembrane region" description="Helical" evidence="9">
    <location>
        <begin position="408"/>
        <end position="428"/>
    </location>
</feature>
<keyword evidence="13" id="KW-1185">Reference proteome</keyword>
<evidence type="ECO:0000256" key="2">
    <source>
        <dbReference type="ARBA" id="ARBA00008685"/>
    </source>
</evidence>
<evidence type="ECO:0000256" key="8">
    <source>
        <dbReference type="ARBA" id="ARBA00023180"/>
    </source>
</evidence>
<evidence type="ECO:0000256" key="1">
    <source>
        <dbReference type="ARBA" id="ARBA00004651"/>
    </source>
</evidence>
<evidence type="ECO:0000259" key="10">
    <source>
        <dbReference type="Pfam" id="PF00060"/>
    </source>
</evidence>
<evidence type="ECO:0000259" key="11">
    <source>
        <dbReference type="Pfam" id="PF24061"/>
    </source>
</evidence>
<gene>
    <name evidence="12" type="ORF">L798_12332</name>
</gene>
<dbReference type="PANTHER" id="PTHR42643">
    <property type="entry name" value="IONOTROPIC RECEPTOR 20A-RELATED"/>
    <property type="match status" value="1"/>
</dbReference>
<keyword evidence="4 9" id="KW-0812">Transmembrane</keyword>
<keyword evidence="6 9" id="KW-0472">Membrane</keyword>
<dbReference type="EMBL" id="KK852927">
    <property type="protein sequence ID" value="KDR13686.1"/>
    <property type="molecule type" value="Genomic_DNA"/>
</dbReference>
<dbReference type="GO" id="GO:0015276">
    <property type="term" value="F:ligand-gated monoatomic ion channel activity"/>
    <property type="evidence" value="ECO:0007669"/>
    <property type="project" value="InterPro"/>
</dbReference>
<dbReference type="Pfam" id="PF00060">
    <property type="entry name" value="Lig_chan"/>
    <property type="match status" value="1"/>
</dbReference>
<reference evidence="12 13" key="1">
    <citation type="journal article" date="2014" name="Nat. Commun.">
        <title>Molecular traces of alternative social organization in a termite genome.</title>
        <authorList>
            <person name="Terrapon N."/>
            <person name="Li C."/>
            <person name="Robertson H.M."/>
            <person name="Ji L."/>
            <person name="Meng X."/>
            <person name="Booth W."/>
            <person name="Chen Z."/>
            <person name="Childers C.P."/>
            <person name="Glastad K.M."/>
            <person name="Gokhale K."/>
            <person name="Gowin J."/>
            <person name="Gronenberg W."/>
            <person name="Hermansen R.A."/>
            <person name="Hu H."/>
            <person name="Hunt B.G."/>
            <person name="Huylmans A.K."/>
            <person name="Khalil S.M."/>
            <person name="Mitchell R.D."/>
            <person name="Munoz-Torres M.C."/>
            <person name="Mustard J.A."/>
            <person name="Pan H."/>
            <person name="Reese J.T."/>
            <person name="Scharf M.E."/>
            <person name="Sun F."/>
            <person name="Vogel H."/>
            <person name="Xiao J."/>
            <person name="Yang W."/>
            <person name="Yang Z."/>
            <person name="Yang Z."/>
            <person name="Zhou J."/>
            <person name="Zhu J."/>
            <person name="Brent C.S."/>
            <person name="Elsik C.G."/>
            <person name="Goodisman M.A."/>
            <person name="Liberles D.A."/>
            <person name="Roe R.M."/>
            <person name="Vargo E.L."/>
            <person name="Vilcinskas A."/>
            <person name="Wang J."/>
            <person name="Bornberg-Bauer E."/>
            <person name="Korb J."/>
            <person name="Zhang G."/>
            <person name="Liebig J."/>
        </authorList>
    </citation>
    <scope>NUCLEOTIDE SEQUENCE [LARGE SCALE GENOMIC DNA]</scope>
    <source>
        <tissue evidence="12">Whole organism</tissue>
    </source>
</reference>
<evidence type="ECO:0000256" key="3">
    <source>
        <dbReference type="ARBA" id="ARBA00022475"/>
    </source>
</evidence>
<dbReference type="InterPro" id="IPR001320">
    <property type="entry name" value="Iontro_rcpt_C"/>
</dbReference>
<dbReference type="Gene3D" id="1.10.287.70">
    <property type="match status" value="1"/>
</dbReference>
<sequence>MKEQKELISLRRKLHYRMVMIFVLLMIQTVMCELNKTRLIEQQHLVTCLIQISKQYFDQQIMISLPRYDEQSFRKKVSGGTENKFLAQEGNNFESILLHKLLISGQSSVFVYRDADESGVEEMHSKHSSYLIYLQRNAIGSLNYRLQCLKKNYFRNLKSRFVVILDKKFEDPEKEVTNVLSKLWEFKVINVIVLLKLRAQDVLQIGIVPKDLKQTLEVRKFDNVIGIYTWFPYRDYKYCYNTRKFYLLDVWIMEGNGHFILNSSLFPDKVGNSLNKCTVVVSTTEYYPFVEFPIYIKSTGSVKAVYDKGWDISLLNIITEVMNVSVQFLPPSREKFGRFLMNGTFTGIIGDLAYSRCDIAVGGLPLTPPFIDTGDHSAIYSRSEFVWLIPCARRLHGWRNIFRIFSSTLWLCVFLSISLAACIIHCLAKCTLSFKTPGTERYLDMSESSYKIFAVFLGTSVSSIPRTTPLRVFFLAWIGYSLAISTVIQSFLTSFLVRSDMEEQVSSFNDILNSGMEYGFTPQYDIFFSMAGTSHEKDVLGDRKNCGYEKRCLHRVAHKRDFAMLFSKVNYDYEVKHDYVDPDRWTILICTIPESFLGFYFTVYTPKGHQLLGRLNVVISRILQAGLYDKIQDAHVHWMRLKLKVHGEETDDDGPYQLSLQHLKVAFFILMAGHLIGLIVFLKEIVYWKFIRSA</sequence>
<dbReference type="eggNOG" id="KOG1052">
    <property type="taxonomic scope" value="Eukaryota"/>
</dbReference>
<feature type="domain" description="Putative ionotropic receptor ligand binding" evidence="11">
    <location>
        <begin position="157"/>
        <end position="272"/>
    </location>
</feature>
<keyword evidence="7" id="KW-0675">Receptor</keyword>
<dbReference type="Gene3D" id="3.40.190.10">
    <property type="entry name" value="Periplasmic binding protein-like II"/>
    <property type="match status" value="1"/>
</dbReference>
<evidence type="ECO:0000313" key="12">
    <source>
        <dbReference type="EMBL" id="KDR13686.1"/>
    </source>
</evidence>
<dbReference type="InterPro" id="IPR056198">
    <property type="entry name" value="LBD_receptor"/>
</dbReference>
<feature type="transmembrane region" description="Helical" evidence="9">
    <location>
        <begin position="665"/>
        <end position="682"/>
    </location>
</feature>
<evidence type="ECO:0000256" key="4">
    <source>
        <dbReference type="ARBA" id="ARBA00022692"/>
    </source>
</evidence>
<protein>
    <submittedName>
        <fullName evidence="12">Uncharacterized protein</fullName>
    </submittedName>
</protein>
<evidence type="ECO:0000256" key="5">
    <source>
        <dbReference type="ARBA" id="ARBA00022989"/>
    </source>
</evidence>
<evidence type="ECO:0000256" key="9">
    <source>
        <dbReference type="SAM" id="Phobius"/>
    </source>
</evidence>
<feature type="transmembrane region" description="Helical" evidence="9">
    <location>
        <begin position="474"/>
        <end position="497"/>
    </location>
</feature>
<keyword evidence="8" id="KW-0325">Glycoprotein</keyword>
<dbReference type="InParanoid" id="A0A067R3K8"/>
<evidence type="ECO:0000313" key="13">
    <source>
        <dbReference type="Proteomes" id="UP000027135"/>
    </source>
</evidence>
<dbReference type="GO" id="GO:0005886">
    <property type="term" value="C:plasma membrane"/>
    <property type="evidence" value="ECO:0007669"/>
    <property type="project" value="UniProtKB-SubCell"/>
</dbReference>
<evidence type="ECO:0000256" key="7">
    <source>
        <dbReference type="ARBA" id="ARBA00023170"/>
    </source>
</evidence>
<dbReference type="AlphaFoldDB" id="A0A067R3K8"/>
<keyword evidence="5 9" id="KW-1133">Transmembrane helix</keyword>
<dbReference type="PANTHER" id="PTHR42643:SF24">
    <property type="entry name" value="IONOTROPIC RECEPTOR 60A"/>
    <property type="match status" value="1"/>
</dbReference>
<comment type="similarity">
    <text evidence="2">Belongs to the glutamate-gated ion channel (TC 1.A.10.1) family.</text>
</comment>
<dbReference type="Proteomes" id="UP000027135">
    <property type="component" value="Unassembled WGS sequence"/>
</dbReference>
<dbReference type="Pfam" id="PF24061">
    <property type="entry name" value="LBD_receptor"/>
    <property type="match status" value="1"/>
</dbReference>
<feature type="transmembrane region" description="Helical" evidence="9">
    <location>
        <begin position="585"/>
        <end position="604"/>
    </location>
</feature>
<dbReference type="SUPFAM" id="SSF53850">
    <property type="entry name" value="Periplasmic binding protein-like II"/>
    <property type="match status" value="1"/>
</dbReference>